<accession>A0ABW2KAB4</accession>
<keyword evidence="7" id="KW-1185">Reference proteome</keyword>
<protein>
    <submittedName>
        <fullName evidence="6">Spermidine synthase</fullName>
    </submittedName>
</protein>
<feature type="active site" description="Proton acceptor" evidence="4">
    <location>
        <position position="147"/>
    </location>
</feature>
<reference evidence="7" key="1">
    <citation type="journal article" date="2019" name="Int. J. Syst. Evol. Microbiol.">
        <title>The Global Catalogue of Microorganisms (GCM) 10K type strain sequencing project: providing services to taxonomists for standard genome sequencing and annotation.</title>
        <authorList>
            <consortium name="The Broad Institute Genomics Platform"/>
            <consortium name="The Broad Institute Genome Sequencing Center for Infectious Disease"/>
            <person name="Wu L."/>
            <person name="Ma J."/>
        </authorList>
    </citation>
    <scope>NUCLEOTIDE SEQUENCE [LARGE SCALE GENOMIC DNA]</scope>
    <source>
        <strain evidence="7">CGMCC 4.7382</strain>
    </source>
</reference>
<evidence type="ECO:0000256" key="2">
    <source>
        <dbReference type="ARBA" id="ARBA00022679"/>
    </source>
</evidence>
<dbReference type="Pfam" id="PF01564">
    <property type="entry name" value="Spermine_synth"/>
    <property type="match status" value="1"/>
</dbReference>
<dbReference type="CDD" id="cd02440">
    <property type="entry name" value="AdoMet_MTases"/>
    <property type="match status" value="1"/>
</dbReference>
<dbReference type="Proteomes" id="UP001596540">
    <property type="component" value="Unassembled WGS sequence"/>
</dbReference>
<dbReference type="InterPro" id="IPR029063">
    <property type="entry name" value="SAM-dependent_MTases_sf"/>
</dbReference>
<dbReference type="PANTHER" id="PTHR43317:SF3">
    <property type="entry name" value="BLR2883 PROTEIN"/>
    <property type="match status" value="1"/>
</dbReference>
<keyword evidence="2 4" id="KW-0808">Transferase</keyword>
<dbReference type="PROSITE" id="PS51006">
    <property type="entry name" value="PABS_2"/>
    <property type="match status" value="1"/>
</dbReference>
<proteinExistence type="inferred from homology"/>
<comment type="caution">
    <text evidence="6">The sequence shown here is derived from an EMBL/GenBank/DDBJ whole genome shotgun (WGS) entry which is preliminary data.</text>
</comment>
<dbReference type="EMBL" id="JBHTBH010000001">
    <property type="protein sequence ID" value="MFC7326274.1"/>
    <property type="molecule type" value="Genomic_DNA"/>
</dbReference>
<evidence type="ECO:0000256" key="4">
    <source>
        <dbReference type="PROSITE-ProRule" id="PRU00354"/>
    </source>
</evidence>
<evidence type="ECO:0000259" key="5">
    <source>
        <dbReference type="PROSITE" id="PS51006"/>
    </source>
</evidence>
<dbReference type="Gene3D" id="3.40.50.150">
    <property type="entry name" value="Vaccinia Virus protein VP39"/>
    <property type="match status" value="1"/>
</dbReference>
<evidence type="ECO:0000313" key="7">
    <source>
        <dbReference type="Proteomes" id="UP001596540"/>
    </source>
</evidence>
<evidence type="ECO:0000313" key="6">
    <source>
        <dbReference type="EMBL" id="MFC7326274.1"/>
    </source>
</evidence>
<gene>
    <name evidence="6" type="ORF">ACFQRF_00855</name>
</gene>
<sequence length="224" mass="24399">MTKSEAAPEPQVIDRAIGETGGELVLRRVGPHLEIIDNGVFLMDTRDGTSERELVRAALAALPKGRSAAVLIGGLGVGFSARAALDDPRVARVRVVELEPRIVEWHSGPLAPVAGRLAEDPRCEIVRADVVDWLAATDETFDAVCLDIDNGPDWIVTEGNDRLYRAEGLDHLLRVLRPGGAVAFWSAMPAPRFAELLARRFGRVRTVEVPVRRGEPDVVYVASR</sequence>
<feature type="domain" description="PABS" evidence="5">
    <location>
        <begin position="1"/>
        <end position="224"/>
    </location>
</feature>
<keyword evidence="3 4" id="KW-0620">Polyamine biosynthesis</keyword>
<organism evidence="6 7">
    <name type="scientific">Marinactinospora rubrisoli</name>
    <dbReference type="NCBI Taxonomy" id="2715399"/>
    <lineage>
        <taxon>Bacteria</taxon>
        <taxon>Bacillati</taxon>
        <taxon>Actinomycetota</taxon>
        <taxon>Actinomycetes</taxon>
        <taxon>Streptosporangiales</taxon>
        <taxon>Nocardiopsidaceae</taxon>
        <taxon>Marinactinospora</taxon>
    </lineage>
</organism>
<evidence type="ECO:0000256" key="3">
    <source>
        <dbReference type="ARBA" id="ARBA00023115"/>
    </source>
</evidence>
<dbReference type="RefSeq" id="WP_379868047.1">
    <property type="nucleotide sequence ID" value="NZ_JBHTBH010000001.1"/>
</dbReference>
<name>A0ABW2KAB4_9ACTN</name>
<dbReference type="SUPFAM" id="SSF53335">
    <property type="entry name" value="S-adenosyl-L-methionine-dependent methyltransferases"/>
    <property type="match status" value="1"/>
</dbReference>
<dbReference type="PANTHER" id="PTHR43317">
    <property type="entry name" value="THERMOSPERMINE SYNTHASE ACAULIS5"/>
    <property type="match status" value="1"/>
</dbReference>
<comment type="similarity">
    <text evidence="1">Belongs to the spermidine/spermine synthase family.</text>
</comment>
<dbReference type="InterPro" id="IPR030374">
    <property type="entry name" value="PABS"/>
</dbReference>
<evidence type="ECO:0000256" key="1">
    <source>
        <dbReference type="ARBA" id="ARBA00007867"/>
    </source>
</evidence>